<organism evidence="3 4">
    <name type="scientific">Cymbomonas tetramitiformis</name>
    <dbReference type="NCBI Taxonomy" id="36881"/>
    <lineage>
        <taxon>Eukaryota</taxon>
        <taxon>Viridiplantae</taxon>
        <taxon>Chlorophyta</taxon>
        <taxon>Pyramimonadophyceae</taxon>
        <taxon>Pyramimonadales</taxon>
        <taxon>Pyramimonadaceae</taxon>
        <taxon>Cymbomonas</taxon>
    </lineage>
</organism>
<feature type="transmembrane region" description="Helical" evidence="2">
    <location>
        <begin position="401"/>
        <end position="418"/>
    </location>
</feature>
<name>A0AAE0BLN0_9CHLO</name>
<feature type="transmembrane region" description="Helical" evidence="2">
    <location>
        <begin position="459"/>
        <end position="484"/>
    </location>
</feature>
<keyword evidence="2" id="KW-0812">Transmembrane</keyword>
<feature type="transmembrane region" description="Helical" evidence="2">
    <location>
        <begin position="70"/>
        <end position="94"/>
    </location>
</feature>
<feature type="region of interest" description="Disordered" evidence="1">
    <location>
        <begin position="250"/>
        <end position="272"/>
    </location>
</feature>
<gene>
    <name evidence="3" type="ORF">CYMTET_51261</name>
</gene>
<dbReference type="AlphaFoldDB" id="A0AAE0BLN0"/>
<feature type="transmembrane region" description="Helical" evidence="2">
    <location>
        <begin position="12"/>
        <end position="31"/>
    </location>
</feature>
<feature type="region of interest" description="Disordered" evidence="1">
    <location>
        <begin position="681"/>
        <end position="701"/>
    </location>
</feature>
<feature type="compositionally biased region" description="Basic and acidic residues" evidence="1">
    <location>
        <begin position="255"/>
        <end position="266"/>
    </location>
</feature>
<feature type="region of interest" description="Disordered" evidence="1">
    <location>
        <begin position="545"/>
        <end position="608"/>
    </location>
</feature>
<keyword evidence="4" id="KW-1185">Reference proteome</keyword>
<reference evidence="3 4" key="1">
    <citation type="journal article" date="2015" name="Genome Biol. Evol.">
        <title>Comparative Genomics of a Bacterivorous Green Alga Reveals Evolutionary Causalities and Consequences of Phago-Mixotrophic Mode of Nutrition.</title>
        <authorList>
            <person name="Burns J.A."/>
            <person name="Paasch A."/>
            <person name="Narechania A."/>
            <person name="Kim E."/>
        </authorList>
    </citation>
    <scope>NUCLEOTIDE SEQUENCE [LARGE SCALE GENOMIC DNA]</scope>
    <source>
        <strain evidence="3">PLY_AMNH</strain>
    </source>
</reference>
<dbReference type="Proteomes" id="UP001190700">
    <property type="component" value="Unassembled WGS sequence"/>
</dbReference>
<feature type="transmembrane region" description="Helical" evidence="2">
    <location>
        <begin position="430"/>
        <end position="447"/>
    </location>
</feature>
<accession>A0AAE0BLN0</accession>
<evidence type="ECO:0000313" key="3">
    <source>
        <dbReference type="EMBL" id="KAK3238757.1"/>
    </source>
</evidence>
<keyword evidence="2" id="KW-1133">Transmembrane helix</keyword>
<protein>
    <submittedName>
        <fullName evidence="3">Uncharacterized protein</fullName>
    </submittedName>
</protein>
<feature type="compositionally biased region" description="Polar residues" evidence="1">
    <location>
        <begin position="547"/>
        <end position="570"/>
    </location>
</feature>
<evidence type="ECO:0000256" key="1">
    <source>
        <dbReference type="SAM" id="MobiDB-lite"/>
    </source>
</evidence>
<evidence type="ECO:0000313" key="4">
    <source>
        <dbReference type="Proteomes" id="UP001190700"/>
    </source>
</evidence>
<sequence>MQAVELSWQKDMQSTCFGAALFIMMFVHPGINTTMFQLFNCEAVYYDDAELKPQYWLKQDNAVDCRSPEWIVAMVFDMFTMIVYVFGYPLGLYLCMAKVREYQLATMDRLYVEKNIHHVRSGKWIPIAEIDIVYFKNFRSPFEKERDAQEEQGSWRQRAYDFVVRMGARLRGEKNMLARRTISARKANETENEKETKQPAVGKLVHKFGQRLRSQSLLRKAPPMDLYIAKSTFEEMEQEEFEELCQDSDNATTIENEKQRKEFEEKKKRRRNSHFSLPVAARLRHNATVLTCENEERKPTAVLVKDGHSVPSCVLHLKKDMGDHGFVKMVPKTLLDSRTYGKVLGQFCDPFEDEFYYWQCYEITRRLGQFYYWQCYEITRRLGQTGAVVAMSWVFGENASLIYALVVSASAILVHQRYSPYKNDALDELQLAILCNQFCLHVMIIVVKLDNEHSRILGIALLVGQVILLSYAMTLIVPAIPAVFDALWAMQRKLGSLITDCIHWPFRSMMKMKESDATEDAKMVHNPLGSESNSEEIAEGHIKLEHSSMNGTSKPSSSTDENDHTSSSTDARAPFKEGASIISQENVVESSHDRSIQEQDQGAAQKEHIDQDLGLDCMDRFLELSPGKDQGIEGTGERSDCTRAPESAEISCSEVFLKQMERDGPGSRSFGGGVVLKQMERDGPGSRSFGGGGNSGGDSHNKTTAVLNVGAFLHEYAHRADLKVVYGGEEATSELEWDVGTFKRDDASPRENNNDVKIIIEHAWD</sequence>
<reference evidence="3" key="2">
    <citation type="submission" date="2023-06" db="EMBL/GenBank/DDBJ databases">
        <title>Long-read-based genome assembly of the green algal bacterivore Cymbomonas tetramitiformis.</title>
        <authorList>
            <person name="Gyaltshen Y."/>
            <person name="Rozenberg A."/>
            <person name="Paasch A."/>
            <person name="Burns J.A."/>
            <person name="Warring S."/>
            <person name="Larson R."/>
            <person name="Maurer-Alcala X."/>
            <person name="Dacks J."/>
            <person name="Kim E."/>
        </authorList>
    </citation>
    <scope>NUCLEOTIDE SEQUENCE</scope>
    <source>
        <strain evidence="3">PLY_AMNH</strain>
    </source>
</reference>
<keyword evidence="2" id="KW-0472">Membrane</keyword>
<feature type="region of interest" description="Disordered" evidence="1">
    <location>
        <begin position="626"/>
        <end position="645"/>
    </location>
</feature>
<dbReference type="EMBL" id="LGRX02034117">
    <property type="protein sequence ID" value="KAK3238756.1"/>
    <property type="molecule type" value="Genomic_DNA"/>
</dbReference>
<proteinExistence type="predicted"/>
<dbReference type="EMBL" id="LGRX02034117">
    <property type="protein sequence ID" value="KAK3238757.1"/>
    <property type="molecule type" value="Genomic_DNA"/>
</dbReference>
<evidence type="ECO:0000256" key="2">
    <source>
        <dbReference type="SAM" id="Phobius"/>
    </source>
</evidence>
<comment type="caution">
    <text evidence="3">The sequence shown here is derived from an EMBL/GenBank/DDBJ whole genome shotgun (WGS) entry which is preliminary data.</text>
</comment>
<feature type="region of interest" description="Disordered" evidence="1">
    <location>
        <begin position="517"/>
        <end position="536"/>
    </location>
</feature>